<organism evidence="1 2">
    <name type="scientific">Rhododendron griersonianum</name>
    <dbReference type="NCBI Taxonomy" id="479676"/>
    <lineage>
        <taxon>Eukaryota</taxon>
        <taxon>Viridiplantae</taxon>
        <taxon>Streptophyta</taxon>
        <taxon>Embryophyta</taxon>
        <taxon>Tracheophyta</taxon>
        <taxon>Spermatophyta</taxon>
        <taxon>Magnoliopsida</taxon>
        <taxon>eudicotyledons</taxon>
        <taxon>Gunneridae</taxon>
        <taxon>Pentapetalae</taxon>
        <taxon>asterids</taxon>
        <taxon>Ericales</taxon>
        <taxon>Ericaceae</taxon>
        <taxon>Ericoideae</taxon>
        <taxon>Rhodoreae</taxon>
        <taxon>Rhododendron</taxon>
    </lineage>
</organism>
<evidence type="ECO:0000313" key="2">
    <source>
        <dbReference type="Proteomes" id="UP000823749"/>
    </source>
</evidence>
<gene>
    <name evidence="1" type="ORF">RHGRI_033109</name>
</gene>
<name>A0AAV6HVZ4_9ERIC</name>
<evidence type="ECO:0000313" key="1">
    <source>
        <dbReference type="EMBL" id="KAG5520413.1"/>
    </source>
</evidence>
<proteinExistence type="predicted"/>
<sequence length="56" mass="6037">MANQCADNLAHLGAEQEDLAITYEILAATMPFIRDDFLGIGHLQVQVSCTSGGWCP</sequence>
<dbReference type="AlphaFoldDB" id="A0AAV6HVZ4"/>
<accession>A0AAV6HVZ4</accession>
<reference evidence="1" key="1">
    <citation type="submission" date="2020-08" db="EMBL/GenBank/DDBJ databases">
        <title>Plant Genome Project.</title>
        <authorList>
            <person name="Zhang R.-G."/>
        </authorList>
    </citation>
    <scope>NUCLEOTIDE SEQUENCE</scope>
    <source>
        <strain evidence="1">WSP0</strain>
        <tissue evidence="1">Leaf</tissue>
    </source>
</reference>
<dbReference type="Proteomes" id="UP000823749">
    <property type="component" value="Chromosome 12"/>
</dbReference>
<protein>
    <submittedName>
        <fullName evidence="1">Uncharacterized protein</fullName>
    </submittedName>
</protein>
<comment type="caution">
    <text evidence="1">The sequence shown here is derived from an EMBL/GenBank/DDBJ whole genome shotgun (WGS) entry which is preliminary data.</text>
</comment>
<dbReference type="EMBL" id="JACTNZ010000012">
    <property type="protein sequence ID" value="KAG5520413.1"/>
    <property type="molecule type" value="Genomic_DNA"/>
</dbReference>
<keyword evidence="2" id="KW-1185">Reference proteome</keyword>